<dbReference type="EMBL" id="LBVL01000008">
    <property type="protein sequence ID" value="KKQ85276.1"/>
    <property type="molecule type" value="Genomic_DNA"/>
</dbReference>
<feature type="transmembrane region" description="Helical" evidence="1">
    <location>
        <begin position="44"/>
        <end position="64"/>
    </location>
</feature>
<accession>A0A0G0P7J6</accession>
<keyword evidence="1" id="KW-1133">Transmembrane helix</keyword>
<evidence type="ECO:0000313" key="4">
    <source>
        <dbReference type="Proteomes" id="UP000034081"/>
    </source>
</evidence>
<evidence type="ECO:0000313" key="3">
    <source>
        <dbReference type="EMBL" id="KKQ85276.1"/>
    </source>
</evidence>
<feature type="transmembrane region" description="Helical" evidence="1">
    <location>
        <begin position="12"/>
        <end position="32"/>
    </location>
</feature>
<protein>
    <recommendedName>
        <fullName evidence="2">DUF5652 domain-containing protein</fullName>
    </recommendedName>
</protein>
<evidence type="ECO:0000259" key="2">
    <source>
        <dbReference type="Pfam" id="PF18893"/>
    </source>
</evidence>
<gene>
    <name evidence="3" type="ORF">UT08_C0008G0032</name>
</gene>
<dbReference type="AlphaFoldDB" id="A0A0G0P7J6"/>
<organism evidence="3 4">
    <name type="scientific">Candidatus Woesebacteria bacterium GW2011_GWB1_38_8</name>
    <dbReference type="NCBI Taxonomy" id="1618570"/>
    <lineage>
        <taxon>Bacteria</taxon>
        <taxon>Candidatus Woeseibacteriota</taxon>
    </lineage>
</organism>
<dbReference type="STRING" id="1618570.UT08_C0008G0032"/>
<proteinExistence type="predicted"/>
<evidence type="ECO:0000256" key="1">
    <source>
        <dbReference type="SAM" id="Phobius"/>
    </source>
</evidence>
<feature type="domain" description="DUF5652" evidence="2">
    <location>
        <begin position="15"/>
        <end position="69"/>
    </location>
</feature>
<name>A0A0G0P7J6_9BACT</name>
<dbReference type="Proteomes" id="UP000034081">
    <property type="component" value="Unassembled WGS sequence"/>
</dbReference>
<keyword evidence="1" id="KW-0812">Transmembrane</keyword>
<sequence length="88" mass="10196">MFGQDLFSFPEKGVTLPVFIVFLAWSFVWKGLALWNSAKSGQKYWFIALLIVNTVGLLEIFYLLKYHKAKLLSYKNKLLKPAAKVLRK</sequence>
<reference evidence="3 4" key="1">
    <citation type="journal article" date="2015" name="Nature">
        <title>rRNA introns, odd ribosomes, and small enigmatic genomes across a large radiation of phyla.</title>
        <authorList>
            <person name="Brown C.T."/>
            <person name="Hug L.A."/>
            <person name="Thomas B.C."/>
            <person name="Sharon I."/>
            <person name="Castelle C.J."/>
            <person name="Singh A."/>
            <person name="Wilkins M.J."/>
            <person name="Williams K.H."/>
            <person name="Banfield J.F."/>
        </authorList>
    </citation>
    <scope>NUCLEOTIDE SEQUENCE [LARGE SCALE GENOMIC DNA]</scope>
</reference>
<dbReference type="InterPro" id="IPR043712">
    <property type="entry name" value="DUF5652"/>
</dbReference>
<keyword evidence="1" id="KW-0472">Membrane</keyword>
<comment type="caution">
    <text evidence="3">The sequence shown here is derived from an EMBL/GenBank/DDBJ whole genome shotgun (WGS) entry which is preliminary data.</text>
</comment>
<dbReference type="Pfam" id="PF18893">
    <property type="entry name" value="DUF5652"/>
    <property type="match status" value="1"/>
</dbReference>